<sequence length="123" mass="13784">MTFKASEIGREFGYHSLQKNFESTSKEKAKKPNQIIQKATEKSEQPDTGYQLVPKSRSSISRDSDTLQAKNLISEVADTTISAADELVEGLGDLITPSAHSDDYIEVAWQRKLRNQANRKKRG</sequence>
<evidence type="ECO:0000313" key="2">
    <source>
        <dbReference type="EMBL" id="VEH16290.1"/>
    </source>
</evidence>
<feature type="region of interest" description="Disordered" evidence="1">
    <location>
        <begin position="23"/>
        <end position="63"/>
    </location>
</feature>
<name>A0A3S4X8J3_9BACT</name>
<dbReference type="EMBL" id="LR134384">
    <property type="protein sequence ID" value="VEH16290.1"/>
    <property type="molecule type" value="Genomic_DNA"/>
</dbReference>
<reference evidence="2 3" key="1">
    <citation type="submission" date="2018-12" db="EMBL/GenBank/DDBJ databases">
        <authorList>
            <consortium name="Pathogen Informatics"/>
        </authorList>
    </citation>
    <scope>NUCLEOTIDE SEQUENCE [LARGE SCALE GENOMIC DNA]</scope>
    <source>
        <strain evidence="2 3">NCTC13071</strain>
    </source>
</reference>
<accession>A0A3S4X8J3</accession>
<dbReference type="Proteomes" id="UP000274578">
    <property type="component" value="Chromosome 1"/>
</dbReference>
<evidence type="ECO:0000256" key="1">
    <source>
        <dbReference type="SAM" id="MobiDB-lite"/>
    </source>
</evidence>
<organism evidence="2 3">
    <name type="scientific">Segatella oris</name>
    <dbReference type="NCBI Taxonomy" id="28135"/>
    <lineage>
        <taxon>Bacteria</taxon>
        <taxon>Pseudomonadati</taxon>
        <taxon>Bacteroidota</taxon>
        <taxon>Bacteroidia</taxon>
        <taxon>Bacteroidales</taxon>
        <taxon>Prevotellaceae</taxon>
        <taxon>Segatella</taxon>
    </lineage>
</organism>
<protein>
    <submittedName>
        <fullName evidence="2">Uncharacterized protein</fullName>
    </submittedName>
</protein>
<dbReference type="AlphaFoldDB" id="A0A3S4X8J3"/>
<evidence type="ECO:0000313" key="3">
    <source>
        <dbReference type="Proteomes" id="UP000274578"/>
    </source>
</evidence>
<proteinExistence type="predicted"/>
<dbReference type="KEGG" id="poc:NCTC13071_02314"/>
<gene>
    <name evidence="2" type="ORF">NCTC13071_02314</name>
</gene>